<reference key="1">
    <citation type="journal article" date="2007" name="Nature">
        <title>The medaka draft genome and insights into vertebrate genome evolution.</title>
        <authorList>
            <person name="Kasahara M."/>
            <person name="Naruse K."/>
            <person name="Sasaki S."/>
            <person name="Nakatani Y."/>
            <person name="Qu W."/>
            <person name="Ahsan B."/>
            <person name="Yamada T."/>
            <person name="Nagayasu Y."/>
            <person name="Doi K."/>
            <person name="Kasai Y."/>
            <person name="Jindo T."/>
            <person name="Kobayashi D."/>
            <person name="Shimada A."/>
            <person name="Toyoda A."/>
            <person name="Kuroki Y."/>
            <person name="Fujiyama A."/>
            <person name="Sasaki T."/>
            <person name="Shimizu A."/>
            <person name="Asakawa S."/>
            <person name="Shimizu N."/>
            <person name="Hashimoto S."/>
            <person name="Yang J."/>
            <person name="Lee Y."/>
            <person name="Matsushima K."/>
            <person name="Sugano S."/>
            <person name="Sakaizumi M."/>
            <person name="Narita T."/>
            <person name="Ohishi K."/>
            <person name="Haga S."/>
            <person name="Ohta F."/>
            <person name="Nomoto H."/>
            <person name="Nogata K."/>
            <person name="Morishita T."/>
            <person name="Endo T."/>
            <person name="Shin-I T."/>
            <person name="Takeda H."/>
            <person name="Morishita S."/>
            <person name="Kohara Y."/>
        </authorList>
    </citation>
    <scope>NUCLEOTIDE SEQUENCE [LARGE SCALE GENOMIC DNA]</scope>
    <source>
        <strain>Hd-rR</strain>
    </source>
</reference>
<reference evidence="7 8" key="2">
    <citation type="submission" date="2017-04" db="EMBL/GenBank/DDBJ databases">
        <title>CpG methylation of centromeres and impact of large insertions on vertebrate speciation.</title>
        <authorList>
            <person name="Ichikawa K."/>
            <person name="Yoshimura J."/>
            <person name="Morishita S."/>
        </authorList>
    </citation>
    <scope>NUCLEOTIDE SEQUENCE</scope>
    <source>
        <strain evidence="7 8">HNI</strain>
    </source>
</reference>
<reference evidence="7" key="3">
    <citation type="submission" date="2025-08" db="UniProtKB">
        <authorList>
            <consortium name="Ensembl"/>
        </authorList>
    </citation>
    <scope>IDENTIFICATION</scope>
    <source>
        <strain evidence="7">HNI</strain>
    </source>
</reference>
<dbReference type="Ensembl" id="ENSORLT00020010207.1">
    <property type="protein sequence ID" value="ENSORLP00020023188.1"/>
    <property type="gene ID" value="ENSORLG00020003857.1"/>
</dbReference>
<organism evidence="7 8">
    <name type="scientific">Oryzias latipes</name>
    <name type="common">Japanese rice fish</name>
    <name type="synonym">Japanese killifish</name>
    <dbReference type="NCBI Taxonomy" id="8090"/>
    <lineage>
        <taxon>Eukaryota</taxon>
        <taxon>Metazoa</taxon>
        <taxon>Chordata</taxon>
        <taxon>Craniata</taxon>
        <taxon>Vertebrata</taxon>
        <taxon>Euteleostomi</taxon>
        <taxon>Actinopterygii</taxon>
        <taxon>Neopterygii</taxon>
        <taxon>Teleostei</taxon>
        <taxon>Neoteleostei</taxon>
        <taxon>Acanthomorphata</taxon>
        <taxon>Ovalentaria</taxon>
        <taxon>Atherinomorphae</taxon>
        <taxon>Beloniformes</taxon>
        <taxon>Adrianichthyidae</taxon>
        <taxon>Oryziinae</taxon>
        <taxon>Oryzias</taxon>
    </lineage>
</organism>
<feature type="coiled-coil region" evidence="4">
    <location>
        <begin position="44"/>
        <end position="119"/>
    </location>
</feature>
<accession>A0A3P9LRJ6</accession>
<dbReference type="InterPro" id="IPR039008">
    <property type="entry name" value="IF_rod_dom"/>
</dbReference>
<feature type="coiled-coil region" evidence="4">
    <location>
        <begin position="232"/>
        <end position="259"/>
    </location>
</feature>
<dbReference type="PANTHER" id="PTHR47136">
    <property type="entry name" value="SYNEMIN"/>
    <property type="match status" value="1"/>
</dbReference>
<feature type="region of interest" description="Disordered" evidence="5">
    <location>
        <begin position="799"/>
        <end position="821"/>
    </location>
</feature>
<name>A0A3P9LRJ6_ORYLA</name>
<keyword evidence="1 3" id="KW-0403">Intermediate filament</keyword>
<dbReference type="Gene3D" id="1.20.5.1160">
    <property type="entry name" value="Vasodilator-stimulated phosphoprotein"/>
    <property type="match status" value="1"/>
</dbReference>
<reference evidence="7" key="4">
    <citation type="submission" date="2025-09" db="UniProtKB">
        <authorList>
            <consortium name="Ensembl"/>
        </authorList>
    </citation>
    <scope>IDENTIFICATION</scope>
    <source>
        <strain evidence="7">HNI</strain>
    </source>
</reference>
<proteinExistence type="inferred from homology"/>
<dbReference type="PROSITE" id="PS51842">
    <property type="entry name" value="IF_ROD_2"/>
    <property type="match status" value="1"/>
</dbReference>
<evidence type="ECO:0000256" key="4">
    <source>
        <dbReference type="SAM" id="Coils"/>
    </source>
</evidence>
<keyword evidence="2 4" id="KW-0175">Coiled coil</keyword>
<dbReference type="Proteomes" id="UP000265180">
    <property type="component" value="Chromosome 6"/>
</dbReference>
<dbReference type="GO" id="GO:0005200">
    <property type="term" value="F:structural constituent of cytoskeleton"/>
    <property type="evidence" value="ECO:0007669"/>
    <property type="project" value="InterPro"/>
</dbReference>
<dbReference type="SMART" id="SM01391">
    <property type="entry name" value="Filament"/>
    <property type="match status" value="1"/>
</dbReference>
<dbReference type="InterPro" id="IPR018039">
    <property type="entry name" value="IF_conserved"/>
</dbReference>
<evidence type="ECO:0000259" key="6">
    <source>
        <dbReference type="PROSITE" id="PS51842"/>
    </source>
</evidence>
<evidence type="ECO:0000313" key="8">
    <source>
        <dbReference type="Proteomes" id="UP000265180"/>
    </source>
</evidence>
<dbReference type="PANTHER" id="PTHR47136:SF1">
    <property type="entry name" value="SYNEMIN"/>
    <property type="match status" value="1"/>
</dbReference>
<feature type="compositionally biased region" description="Basic and acidic residues" evidence="5">
    <location>
        <begin position="484"/>
        <end position="498"/>
    </location>
</feature>
<evidence type="ECO:0000256" key="2">
    <source>
        <dbReference type="ARBA" id="ARBA00023054"/>
    </source>
</evidence>
<dbReference type="Gene3D" id="1.20.5.170">
    <property type="match status" value="1"/>
</dbReference>
<dbReference type="InterPro" id="IPR030634">
    <property type="entry name" value="SYNM"/>
</dbReference>
<evidence type="ECO:0000256" key="5">
    <source>
        <dbReference type="SAM" id="MobiDB-lite"/>
    </source>
</evidence>
<dbReference type="GO" id="GO:0045104">
    <property type="term" value="P:intermediate filament cytoskeleton organization"/>
    <property type="evidence" value="ECO:0007669"/>
    <property type="project" value="InterPro"/>
</dbReference>
<feature type="region of interest" description="Disordered" evidence="5">
    <location>
        <begin position="447"/>
        <end position="498"/>
    </location>
</feature>
<protein>
    <submittedName>
        <fullName evidence="7">Synemin, intermediate filament protein</fullName>
    </submittedName>
</protein>
<feature type="compositionally biased region" description="Basic and acidic residues" evidence="5">
    <location>
        <begin position="460"/>
        <end position="475"/>
    </location>
</feature>
<dbReference type="AlphaFoldDB" id="A0A3P9LRJ6"/>
<comment type="similarity">
    <text evidence="3">Belongs to the intermediate filament family.</text>
</comment>
<dbReference type="Pfam" id="PF00038">
    <property type="entry name" value="Filament"/>
    <property type="match status" value="1"/>
</dbReference>
<evidence type="ECO:0000256" key="1">
    <source>
        <dbReference type="ARBA" id="ARBA00022754"/>
    </source>
</evidence>
<dbReference type="GO" id="GO:0008307">
    <property type="term" value="F:structural constituent of muscle"/>
    <property type="evidence" value="ECO:0007669"/>
    <property type="project" value="InterPro"/>
</dbReference>
<evidence type="ECO:0000313" key="7">
    <source>
        <dbReference type="Ensembl" id="ENSORLP00020023188.1"/>
    </source>
</evidence>
<evidence type="ECO:0000256" key="3">
    <source>
        <dbReference type="RuleBase" id="RU000685"/>
    </source>
</evidence>
<dbReference type="GO" id="GO:0005882">
    <property type="term" value="C:intermediate filament"/>
    <property type="evidence" value="ECO:0007669"/>
    <property type="project" value="UniProtKB-KW"/>
</dbReference>
<dbReference type="PROSITE" id="PS00226">
    <property type="entry name" value="IF_ROD_1"/>
    <property type="match status" value="1"/>
</dbReference>
<feature type="coiled-coil region" evidence="4">
    <location>
        <begin position="155"/>
        <end position="182"/>
    </location>
</feature>
<sequence length="1080" mass="122467">MTSELSPQTRARRRRSGETQLQLRTQFAFFLDFSATMLPFKRTFDSEKQQLQELNSRLAQYLSRTQQLEQENALLITEISHLKQVKKTPEWQQNYRAEMHDLRRMVEQLSFEKSQAELEREKLWRELQTVQSACSEQTEACRDMSGELQSCAQELQQAHKINGELQQRLLQLQDECKGLEEAHRRDVHHLHRQVDSRVAPFLTQTHLGAPVVSVEEVQKYARGLSEGWIETFEMYQRKVEEMERAIQEDQARLSDMKTEKMMYSSELGKLRTETQRQAQTQRRLEEQLMAMQQKFQLEFNEHQMIIEQLEHERNSLADAMAEKMREHQHLLQVKMDLGMEVAAYRALLENEKNGLQDAHKRINRPPRERIIDVKVPAQTYTPRTSLLTSSQRTDIKYTSPMNLRRSPKVPSGSVSPPRVVPFSLVGKARHQSPASRRDMISFNKAQAAASIPSAPPTFTVKDKQTGRIEKEENRNVQKTAGRQETGKFKPDSEDKQISHTAETKSVRVVSAPAMILGAKKEAESKKQVLEKNERGSVHDTFRETDQAENATGPTEKKILDAVSVEEIIEKVIKPAGLEAKVCSSGDSKVTYHVEKSEEDDGRTKTQIVLESKVEEELDISADSALEEFLGHGVKKVSLESMDDTATASMIKSLISSIQGGQNLQNRSVNVEIIEEPMESYSDEEAAVEQKSKPSFYEPSTYFQIEELEHVPHDVREERLSDDGKKSSFSTTDWSSRRSVQVHEVSREDGSPHFSHVQEYFVSTPDENFSEPEGGGITSYGHYGVVDDLSDERYYQDESIPQRRVIVEESDESKYTSGDGSFGKESFPECIIEEEVRVSPEVQEYKYTSGDGSFGKESFPECIIEEEVRVSPEVQESFLEFLREDSLEPKEQLKGALEKLQTSVSGPLREELAFLTKVSSESPQNVAIKKVEQSADNGTVTVVAELNVSQTLEDSGLLDSEDVSEEQIMAALRSSNLALEKSLGGGAGGGYSIKVFEESEHVGGDGFKGFSEERKLTSEMIEKHVKLGLPEKSFTFQMDVESSCAETSSDKELQFETMETPEKISHEKKVATLYLEGPSEN</sequence>
<feature type="domain" description="IF rod" evidence="6">
    <location>
        <begin position="47"/>
        <end position="355"/>
    </location>
</feature>
<dbReference type="SUPFAM" id="SSF64593">
    <property type="entry name" value="Intermediate filament protein, coiled coil region"/>
    <property type="match status" value="2"/>
</dbReference>